<dbReference type="EMBL" id="CP012541">
    <property type="protein sequence ID" value="ALF47724.1"/>
    <property type="molecule type" value="Genomic_DNA"/>
</dbReference>
<sequence length="75" mass="8311">MNSWINEFKLALINEDTGKIAALSQNFSEDMFTSLALAQEAQALIGGAIELLKSKSSHIQNELIKLQKAQKYVTN</sequence>
<dbReference type="GeneID" id="28662726"/>
<dbReference type="RefSeq" id="WP_054196712.1">
    <property type="nucleotide sequence ID" value="NZ_CABMKQ010000043.1"/>
</dbReference>
<accession>A0A0M4TBL3</accession>
<proteinExistence type="predicted"/>
<evidence type="ECO:0000313" key="4">
    <source>
        <dbReference type="Proteomes" id="UP000594513"/>
    </source>
</evidence>
<reference evidence="2" key="4">
    <citation type="submission" date="2020-02" db="EMBL/GenBank/DDBJ databases">
        <title>Analysis of Completed Campylobacter concisus Genomes Identified Genomospecies Features, Novel plasmids and Their Association with Severe Ulcerative Colitis.</title>
        <authorList>
            <person name="Zhang L."/>
        </authorList>
    </citation>
    <scope>NUCLEOTIDE SEQUENCE</scope>
    <source>
        <strain evidence="2">P27CDO-S2</strain>
    </source>
</reference>
<gene>
    <name evidence="1" type="ORF">CCON33237_1049</name>
    <name evidence="2" type="ORF">CVT17_05285</name>
</gene>
<reference evidence="3" key="1">
    <citation type="submission" date="2015-08" db="EMBL/GenBank/DDBJ databases">
        <title>Comparative genomics of the Campylobacter concisus group.</title>
        <authorList>
            <person name="Miller W.G."/>
            <person name="Yee E."/>
            <person name="Chapman M.H."/>
            <person name="Huynh S."/>
            <person name="Bono J.L."/>
            <person name="On S.L.W."/>
            <person name="St Leger J."/>
            <person name="Foster G."/>
            <person name="Parker C.T."/>
        </authorList>
    </citation>
    <scope>NUCLEOTIDE SEQUENCE [LARGE SCALE GENOMIC DNA]</scope>
    <source>
        <strain evidence="3">ATCC 33237</strain>
    </source>
</reference>
<protein>
    <submittedName>
        <fullName evidence="1">Uncharacterized protein</fullName>
    </submittedName>
</protein>
<dbReference type="KEGG" id="ccoc:CCON33237_1049"/>
<dbReference type="Proteomes" id="UP000066049">
    <property type="component" value="Chromosome"/>
</dbReference>
<dbReference type="Proteomes" id="UP000594513">
    <property type="component" value="Chromosome"/>
</dbReference>
<dbReference type="PATRIC" id="fig|199.248.peg.1087"/>
<organism evidence="1 3">
    <name type="scientific">Campylobacter concisus</name>
    <dbReference type="NCBI Taxonomy" id="199"/>
    <lineage>
        <taxon>Bacteria</taxon>
        <taxon>Pseudomonadati</taxon>
        <taxon>Campylobacterota</taxon>
        <taxon>Epsilonproteobacteria</taxon>
        <taxon>Campylobacterales</taxon>
        <taxon>Campylobacteraceae</taxon>
        <taxon>Campylobacter</taxon>
    </lineage>
</organism>
<dbReference type="EMBL" id="CP049272">
    <property type="protein sequence ID" value="QPH86421.1"/>
    <property type="molecule type" value="Genomic_DNA"/>
</dbReference>
<reference evidence="1" key="2">
    <citation type="submission" date="2016-07" db="EMBL/GenBank/DDBJ databases">
        <title>Comparative genomics of the Campylobacter concisus group.</title>
        <authorList>
            <person name="Miller W.G."/>
            <person name="Yee E."/>
            <person name="Chapman M.H."/>
            <person name="Huynh S."/>
            <person name="Bono J.L."/>
            <person name="On S.L.W."/>
            <person name="StLeger J."/>
            <person name="Foster G."/>
            <person name="Parker C.T."/>
        </authorList>
    </citation>
    <scope>NUCLEOTIDE SEQUENCE</scope>
    <source>
        <strain evidence="1">ATCC 33237</strain>
    </source>
</reference>
<dbReference type="AlphaFoldDB" id="A0A0M4TBL3"/>
<evidence type="ECO:0000313" key="1">
    <source>
        <dbReference type="EMBL" id="ALF47724.1"/>
    </source>
</evidence>
<name>A0A0M4TBL3_9BACT</name>
<evidence type="ECO:0000313" key="2">
    <source>
        <dbReference type="EMBL" id="QPH86421.1"/>
    </source>
</evidence>
<reference evidence="2 4" key="3">
    <citation type="journal article" date="2018" name="Emerg. Microbes Infect.">
        <title>Genomic analysis of oral Campylobacter concisus strains identified a potential bacterial molecular marker associated with active Crohn's disease.</title>
        <authorList>
            <person name="Liu F."/>
            <person name="Ma R."/>
            <person name="Tay C.Y.A."/>
            <person name="Octavia S."/>
            <person name="Lan R."/>
            <person name="Chung H.K.L."/>
            <person name="Riordan S.M."/>
            <person name="Grimm M.C."/>
            <person name="Leong R.W."/>
            <person name="Tanaka M.M."/>
            <person name="Connor S."/>
            <person name="Zhang L."/>
        </authorList>
    </citation>
    <scope>NUCLEOTIDE SEQUENCE [LARGE SCALE GENOMIC DNA]</scope>
    <source>
        <strain evidence="2 4">P27CDO-S2</strain>
    </source>
</reference>
<evidence type="ECO:0000313" key="3">
    <source>
        <dbReference type="Proteomes" id="UP000066049"/>
    </source>
</evidence>